<dbReference type="PROSITE" id="PS00717">
    <property type="entry name" value="SIGMA54_1"/>
    <property type="match status" value="1"/>
</dbReference>
<organism evidence="10 11">
    <name type="scientific">Thermosulfuriphilus ammonigenes</name>
    <dbReference type="NCBI Taxonomy" id="1936021"/>
    <lineage>
        <taxon>Bacteria</taxon>
        <taxon>Pseudomonadati</taxon>
        <taxon>Thermodesulfobacteriota</taxon>
        <taxon>Thermodesulfobacteria</taxon>
        <taxon>Thermodesulfobacteriales</taxon>
        <taxon>Thermodesulfobacteriaceae</taxon>
        <taxon>Thermosulfuriphilus</taxon>
    </lineage>
</organism>
<dbReference type="PIRSF" id="PIRSF000774">
    <property type="entry name" value="RpoN"/>
    <property type="match status" value="1"/>
</dbReference>
<sequence>MALELRQHLKLTQQLVMTPQLQQAIKLLQLSRLELQETIEQEIEQNPLLEDSLEGRDDFTSYSEEEPELAVPEVSLSPADEGPWGDEPIKDTDWSEYSDYFDNERSSAVMSFAYEEKEPISFEGSVSGPTSLTSHLMWQLQLSDLEEVDRLVAAHIIGNLDPNGYLAVPIEDIARETGVTEAKVLEVLAKVQEFDPVGVAARDLRECLLIQIRHLGLEGSVVEKIVRDHLRSLELKNYQAIARELEIPLEEVVQAVEVISQLEPRPGRNYSGEATHYIVPDIFVYKVDDDYVIVLNDEGLPRLRVSPHYRRLLQDPSVPLETKQYIQKKLRSALWLIKSLHQRQRTIYRVTESIMRFQREFLDKGIAYLRPLILKDVAEDVGMHESTISRVTTGKYVQTPQGLFELKFFFNTGINRVGGDQVSSQSVRERIKQIIQTEDPAKPFSDQKIANLLKERYGIEIARRTVAKYREMMGILPASRRKKPALSTK</sequence>
<evidence type="ECO:0000256" key="9">
    <source>
        <dbReference type="SAM" id="MobiDB-lite"/>
    </source>
</evidence>
<dbReference type="NCBIfam" id="TIGR02395">
    <property type="entry name" value="rpoN_sigma"/>
    <property type="match status" value="1"/>
</dbReference>
<name>A0A6G7PXX9_9BACT</name>
<keyword evidence="11" id="KW-1185">Reference proteome</keyword>
<dbReference type="GO" id="GO:0006352">
    <property type="term" value="P:DNA-templated transcription initiation"/>
    <property type="evidence" value="ECO:0007669"/>
    <property type="project" value="InterPro"/>
</dbReference>
<dbReference type="Pfam" id="PF04963">
    <property type="entry name" value="Sigma54_CBD"/>
    <property type="match status" value="1"/>
</dbReference>
<dbReference type="EMBL" id="CP048877">
    <property type="protein sequence ID" value="QIJ72263.1"/>
    <property type="molecule type" value="Genomic_DNA"/>
</dbReference>
<evidence type="ECO:0000256" key="5">
    <source>
        <dbReference type="ARBA" id="ARBA00023015"/>
    </source>
</evidence>
<dbReference type="Gene3D" id="1.10.10.60">
    <property type="entry name" value="Homeodomain-like"/>
    <property type="match status" value="1"/>
</dbReference>
<dbReference type="InterPro" id="IPR000394">
    <property type="entry name" value="RNA_pol_sigma_54"/>
</dbReference>
<dbReference type="KEGG" id="tav:G4V39_08260"/>
<dbReference type="InterPro" id="IPR038709">
    <property type="entry name" value="RpoN_core-bd_sf"/>
</dbReference>
<evidence type="ECO:0000256" key="2">
    <source>
        <dbReference type="ARBA" id="ARBA00022478"/>
    </source>
</evidence>
<accession>A0A6G7PXX9</accession>
<evidence type="ECO:0000256" key="6">
    <source>
        <dbReference type="ARBA" id="ARBA00023082"/>
    </source>
</evidence>
<dbReference type="InterPro" id="IPR007634">
    <property type="entry name" value="RNA_pol_sigma_54_DNA-bd"/>
</dbReference>
<dbReference type="GO" id="GO:0016779">
    <property type="term" value="F:nucleotidyltransferase activity"/>
    <property type="evidence" value="ECO:0007669"/>
    <property type="project" value="UniProtKB-KW"/>
</dbReference>
<dbReference type="NCBIfam" id="NF009118">
    <property type="entry name" value="PRK12469.1"/>
    <property type="match status" value="1"/>
</dbReference>
<keyword evidence="3" id="KW-0808">Transferase</keyword>
<dbReference type="InterPro" id="IPR007046">
    <property type="entry name" value="RNA_pol_sigma_54_core-bd"/>
</dbReference>
<dbReference type="AlphaFoldDB" id="A0A6G7PXX9"/>
<dbReference type="GO" id="GO:0001216">
    <property type="term" value="F:DNA-binding transcription activator activity"/>
    <property type="evidence" value="ECO:0007669"/>
    <property type="project" value="InterPro"/>
</dbReference>
<feature type="region of interest" description="Disordered" evidence="9">
    <location>
        <begin position="48"/>
        <end position="89"/>
    </location>
</feature>
<evidence type="ECO:0000256" key="1">
    <source>
        <dbReference type="ARBA" id="ARBA00008798"/>
    </source>
</evidence>
<comment type="similarity">
    <text evidence="1">Belongs to the sigma-54 factor family.</text>
</comment>
<evidence type="ECO:0000313" key="11">
    <source>
        <dbReference type="Proteomes" id="UP000502179"/>
    </source>
</evidence>
<dbReference type="PROSITE" id="PS50044">
    <property type="entry name" value="SIGMA54_3"/>
    <property type="match status" value="1"/>
</dbReference>
<reference evidence="10 11" key="1">
    <citation type="submission" date="2020-02" db="EMBL/GenBank/DDBJ databases">
        <title>Genome analysis of Thermosulfuriphilus ammonigenes ST65T, an anaerobic thermophilic chemolithoautotrophic bacterium isolated from a deep-sea hydrothermal vent.</title>
        <authorList>
            <person name="Slobodkina G."/>
            <person name="Allioux M."/>
            <person name="Merkel A."/>
            <person name="Alain K."/>
            <person name="Jebbar M."/>
            <person name="Slobodkin A."/>
        </authorList>
    </citation>
    <scope>NUCLEOTIDE SEQUENCE [LARGE SCALE GENOMIC DNA]</scope>
    <source>
        <strain evidence="10 11">ST65</strain>
    </source>
</reference>
<dbReference type="Pfam" id="PF00309">
    <property type="entry name" value="Sigma54_AID"/>
    <property type="match status" value="1"/>
</dbReference>
<dbReference type="Pfam" id="PF04552">
    <property type="entry name" value="Sigma54_DBD"/>
    <property type="match status" value="1"/>
</dbReference>
<evidence type="ECO:0000256" key="8">
    <source>
        <dbReference type="ARBA" id="ARBA00023163"/>
    </source>
</evidence>
<dbReference type="GO" id="GO:0000428">
    <property type="term" value="C:DNA-directed RNA polymerase complex"/>
    <property type="evidence" value="ECO:0007669"/>
    <property type="project" value="UniProtKB-KW"/>
</dbReference>
<dbReference type="RefSeq" id="WP_166032481.1">
    <property type="nucleotide sequence ID" value="NZ_CP048877.1"/>
</dbReference>
<dbReference type="Gene3D" id="1.10.10.1330">
    <property type="entry name" value="RNA polymerase sigma-54 factor, core-binding domain"/>
    <property type="match status" value="1"/>
</dbReference>
<dbReference type="GO" id="GO:0016987">
    <property type="term" value="F:sigma factor activity"/>
    <property type="evidence" value="ECO:0007669"/>
    <property type="project" value="UniProtKB-KW"/>
</dbReference>
<dbReference type="GO" id="GO:0003677">
    <property type="term" value="F:DNA binding"/>
    <property type="evidence" value="ECO:0007669"/>
    <property type="project" value="UniProtKB-KW"/>
</dbReference>
<keyword evidence="5" id="KW-0805">Transcription regulation</keyword>
<dbReference type="PANTHER" id="PTHR32248">
    <property type="entry name" value="RNA POLYMERASE SIGMA-54 FACTOR"/>
    <property type="match status" value="1"/>
</dbReference>
<evidence type="ECO:0000256" key="3">
    <source>
        <dbReference type="ARBA" id="ARBA00022679"/>
    </source>
</evidence>
<evidence type="ECO:0000256" key="7">
    <source>
        <dbReference type="ARBA" id="ARBA00023125"/>
    </source>
</evidence>
<keyword evidence="6" id="KW-0731">Sigma factor</keyword>
<proteinExistence type="inferred from homology"/>
<dbReference type="Proteomes" id="UP000502179">
    <property type="component" value="Chromosome"/>
</dbReference>
<gene>
    <name evidence="10" type="primary">rpoN</name>
    <name evidence="10" type="ORF">G4V39_08260</name>
</gene>
<dbReference type="PANTHER" id="PTHR32248:SF4">
    <property type="entry name" value="RNA POLYMERASE SIGMA-54 FACTOR"/>
    <property type="match status" value="1"/>
</dbReference>
<keyword evidence="4" id="KW-0548">Nucleotidyltransferase</keyword>
<dbReference type="PRINTS" id="PR00045">
    <property type="entry name" value="SIGMA54FCT"/>
</dbReference>
<protein>
    <submittedName>
        <fullName evidence="10">RNA polymerase factor sigma-54</fullName>
    </submittedName>
</protein>
<keyword evidence="2" id="KW-0240">DNA-directed RNA polymerase</keyword>
<evidence type="ECO:0000313" key="10">
    <source>
        <dbReference type="EMBL" id="QIJ72263.1"/>
    </source>
</evidence>
<keyword evidence="8" id="KW-0804">Transcription</keyword>
<dbReference type="PROSITE" id="PS00718">
    <property type="entry name" value="SIGMA54_2"/>
    <property type="match status" value="1"/>
</dbReference>
<keyword evidence="7" id="KW-0238">DNA-binding</keyword>
<evidence type="ECO:0000256" key="4">
    <source>
        <dbReference type="ARBA" id="ARBA00022695"/>
    </source>
</evidence>